<dbReference type="GeneID" id="87957937"/>
<dbReference type="EMBL" id="CP141888">
    <property type="protein sequence ID" value="WRT68827.1"/>
    <property type="molecule type" value="Genomic_DNA"/>
</dbReference>
<accession>A0ABZ1D463</accession>
<evidence type="ECO:0000256" key="1">
    <source>
        <dbReference type="SAM" id="SignalP"/>
    </source>
</evidence>
<evidence type="ECO:0000313" key="3">
    <source>
        <dbReference type="Proteomes" id="UP001329825"/>
    </source>
</evidence>
<dbReference type="Proteomes" id="UP001329825">
    <property type="component" value="Chromosome 8"/>
</dbReference>
<dbReference type="RefSeq" id="XP_062793566.1">
    <property type="nucleotide sequence ID" value="XM_062937515.1"/>
</dbReference>
<keyword evidence="1" id="KW-0732">Signal</keyword>
<feature type="chain" id="PRO_5046291066" description="Apple domain-containing protein" evidence="1">
    <location>
        <begin position="18"/>
        <end position="171"/>
    </location>
</feature>
<evidence type="ECO:0000313" key="2">
    <source>
        <dbReference type="EMBL" id="WRT68827.1"/>
    </source>
</evidence>
<name>A0ABZ1D463_9TREE</name>
<keyword evidence="3" id="KW-1185">Reference proteome</keyword>
<gene>
    <name evidence="2" type="ORF">IL334_005807</name>
</gene>
<reference evidence="2 3" key="1">
    <citation type="submission" date="2024-01" db="EMBL/GenBank/DDBJ databases">
        <title>Comparative genomics of Cryptococcus and Kwoniella reveals pathogenesis evolution and contrasting modes of karyotype evolution via chromosome fusion or intercentromeric recombination.</title>
        <authorList>
            <person name="Coelho M.A."/>
            <person name="David-Palma M."/>
            <person name="Shea T."/>
            <person name="Bowers K."/>
            <person name="McGinley-Smith S."/>
            <person name="Mohammad A.W."/>
            <person name="Gnirke A."/>
            <person name="Yurkov A.M."/>
            <person name="Nowrousian M."/>
            <person name="Sun S."/>
            <person name="Cuomo C.A."/>
            <person name="Heitman J."/>
        </authorList>
    </citation>
    <scope>NUCLEOTIDE SEQUENCE [LARGE SCALE GENOMIC DNA]</scope>
    <source>
        <strain evidence="2">CBS 11374</strain>
    </source>
</reference>
<organism evidence="2 3">
    <name type="scientific">Kwoniella shivajii</name>
    <dbReference type="NCBI Taxonomy" id="564305"/>
    <lineage>
        <taxon>Eukaryota</taxon>
        <taxon>Fungi</taxon>
        <taxon>Dikarya</taxon>
        <taxon>Basidiomycota</taxon>
        <taxon>Agaricomycotina</taxon>
        <taxon>Tremellomycetes</taxon>
        <taxon>Tremellales</taxon>
        <taxon>Cryptococcaceae</taxon>
        <taxon>Kwoniella</taxon>
    </lineage>
</organism>
<feature type="signal peptide" evidence="1">
    <location>
        <begin position="1"/>
        <end position="17"/>
    </location>
</feature>
<protein>
    <recommendedName>
        <fullName evidence="4">Apple domain-containing protein</fullName>
    </recommendedName>
</protein>
<sequence length="171" mass="19107">MRLFILTLLLILPTIFAIPAVSGDNAHRSFETASLDLHTDRKDLRLRGLSGQLTLDREGKTSSRYPKCRRARKRSGFAHYTGWKLIGDDVTGGVPVSPRPNCLKLCNNYGASCLGTFFSDETRKCFLKGTKTESWKFVETGDEEDSIDLVGGCAAWSNIVPWELDEICCRD</sequence>
<evidence type="ECO:0008006" key="4">
    <source>
        <dbReference type="Google" id="ProtNLM"/>
    </source>
</evidence>
<proteinExistence type="predicted"/>